<dbReference type="Proteomes" id="UP000824120">
    <property type="component" value="Chromosome 3"/>
</dbReference>
<protein>
    <submittedName>
        <fullName evidence="1">Uncharacterized protein</fullName>
    </submittedName>
</protein>
<evidence type="ECO:0000313" key="1">
    <source>
        <dbReference type="EMBL" id="KAG5615709.1"/>
    </source>
</evidence>
<keyword evidence="2" id="KW-1185">Reference proteome</keyword>
<gene>
    <name evidence="1" type="ORF">H5410_015533</name>
</gene>
<evidence type="ECO:0000313" key="2">
    <source>
        <dbReference type="Proteomes" id="UP000824120"/>
    </source>
</evidence>
<dbReference type="EMBL" id="JACXVP010000003">
    <property type="protein sequence ID" value="KAG5615709.1"/>
    <property type="molecule type" value="Genomic_DNA"/>
</dbReference>
<sequence length="118" mass="13797">MYRGGRATSRYVRIFVISLPSPSMYEFLEVTSISLMLRNTTLLISKKKNLHLLGKTTLVFKTYLFSLSPYWPPNTAWDNSPSFFLAEKTIIFVLVFPYLKYFPGHYPNQSFHINEHPL</sequence>
<dbReference type="AlphaFoldDB" id="A0A9J5ZTS5"/>
<organism evidence="1 2">
    <name type="scientific">Solanum commersonii</name>
    <name type="common">Commerson's wild potato</name>
    <name type="synonym">Commerson's nightshade</name>
    <dbReference type="NCBI Taxonomy" id="4109"/>
    <lineage>
        <taxon>Eukaryota</taxon>
        <taxon>Viridiplantae</taxon>
        <taxon>Streptophyta</taxon>
        <taxon>Embryophyta</taxon>
        <taxon>Tracheophyta</taxon>
        <taxon>Spermatophyta</taxon>
        <taxon>Magnoliopsida</taxon>
        <taxon>eudicotyledons</taxon>
        <taxon>Gunneridae</taxon>
        <taxon>Pentapetalae</taxon>
        <taxon>asterids</taxon>
        <taxon>lamiids</taxon>
        <taxon>Solanales</taxon>
        <taxon>Solanaceae</taxon>
        <taxon>Solanoideae</taxon>
        <taxon>Solaneae</taxon>
        <taxon>Solanum</taxon>
    </lineage>
</organism>
<comment type="caution">
    <text evidence="1">The sequence shown here is derived from an EMBL/GenBank/DDBJ whole genome shotgun (WGS) entry which is preliminary data.</text>
</comment>
<proteinExistence type="predicted"/>
<name>A0A9J5ZTS5_SOLCO</name>
<accession>A0A9J5ZTS5</accession>
<reference evidence="1 2" key="1">
    <citation type="submission" date="2020-09" db="EMBL/GenBank/DDBJ databases">
        <title>De no assembly of potato wild relative species, Solanum commersonii.</title>
        <authorList>
            <person name="Cho K."/>
        </authorList>
    </citation>
    <scope>NUCLEOTIDE SEQUENCE [LARGE SCALE GENOMIC DNA]</scope>
    <source>
        <strain evidence="1">LZ3.2</strain>
        <tissue evidence="1">Leaf</tissue>
    </source>
</reference>